<dbReference type="PROSITE" id="PS51257">
    <property type="entry name" value="PROKAR_LIPOPROTEIN"/>
    <property type="match status" value="1"/>
</dbReference>
<evidence type="ECO:0000313" key="2">
    <source>
        <dbReference type="EMBL" id="MET7013496.1"/>
    </source>
</evidence>
<feature type="chain" id="PRO_5047143858" description="DUF3887 domain-containing protein" evidence="1">
    <location>
        <begin position="21"/>
        <end position="131"/>
    </location>
</feature>
<sequence>MWKIVWAILAVCVLAGCAKPADPDQAEQAVPQFHMSLMGGDFAGIYGHAARELQQAQSQQDFVSYLQKVRRTLGEVKGAERTATKVEGRRVTLTYKTAYANGPATEEFVIRADEGQEPLLVAYRLLTPALK</sequence>
<organism evidence="2 3">
    <name type="scientific">Uliginosibacterium flavum</name>
    <dbReference type="NCBI Taxonomy" id="1396831"/>
    <lineage>
        <taxon>Bacteria</taxon>
        <taxon>Pseudomonadati</taxon>
        <taxon>Pseudomonadota</taxon>
        <taxon>Betaproteobacteria</taxon>
        <taxon>Rhodocyclales</taxon>
        <taxon>Zoogloeaceae</taxon>
        <taxon>Uliginosibacterium</taxon>
    </lineage>
</organism>
<protein>
    <recommendedName>
        <fullName evidence="4">DUF3887 domain-containing protein</fullName>
    </recommendedName>
</protein>
<dbReference type="EMBL" id="JBEWZI010000003">
    <property type="protein sequence ID" value="MET7013496.1"/>
    <property type="molecule type" value="Genomic_DNA"/>
</dbReference>
<accession>A0ABV2THU7</accession>
<dbReference type="Proteomes" id="UP001549691">
    <property type="component" value="Unassembled WGS sequence"/>
</dbReference>
<proteinExistence type="predicted"/>
<evidence type="ECO:0000313" key="3">
    <source>
        <dbReference type="Proteomes" id="UP001549691"/>
    </source>
</evidence>
<comment type="caution">
    <text evidence="2">The sequence shown here is derived from an EMBL/GenBank/DDBJ whole genome shotgun (WGS) entry which is preliminary data.</text>
</comment>
<gene>
    <name evidence="2" type="ORF">ABXR19_04795</name>
</gene>
<keyword evidence="3" id="KW-1185">Reference proteome</keyword>
<dbReference type="RefSeq" id="WP_354599956.1">
    <property type="nucleotide sequence ID" value="NZ_JBEWZI010000003.1"/>
</dbReference>
<feature type="signal peptide" evidence="1">
    <location>
        <begin position="1"/>
        <end position="20"/>
    </location>
</feature>
<reference evidence="2 3" key="1">
    <citation type="submission" date="2024-07" db="EMBL/GenBank/DDBJ databases">
        <title>Uliginosibacterium flavum JJ3220;KACC:17644.</title>
        <authorList>
            <person name="Kim M.K."/>
        </authorList>
    </citation>
    <scope>NUCLEOTIDE SEQUENCE [LARGE SCALE GENOMIC DNA]</scope>
    <source>
        <strain evidence="2 3">KACC:17644</strain>
    </source>
</reference>
<evidence type="ECO:0008006" key="4">
    <source>
        <dbReference type="Google" id="ProtNLM"/>
    </source>
</evidence>
<evidence type="ECO:0000256" key="1">
    <source>
        <dbReference type="SAM" id="SignalP"/>
    </source>
</evidence>
<name>A0ABV2THU7_9RHOO</name>
<keyword evidence="1" id="KW-0732">Signal</keyword>